<dbReference type="Gene3D" id="3.30.1330.60">
    <property type="entry name" value="OmpA-like domain"/>
    <property type="match status" value="1"/>
</dbReference>
<evidence type="ECO:0000259" key="3">
    <source>
        <dbReference type="PROSITE" id="PS51123"/>
    </source>
</evidence>
<dbReference type="InterPro" id="IPR006665">
    <property type="entry name" value="OmpA-like"/>
</dbReference>
<dbReference type="GO" id="GO:0016020">
    <property type="term" value="C:membrane"/>
    <property type="evidence" value="ECO:0007669"/>
    <property type="project" value="UniProtKB-UniRule"/>
</dbReference>
<feature type="domain" description="OmpA-like" evidence="3">
    <location>
        <begin position="730"/>
        <end position="845"/>
    </location>
</feature>
<dbReference type="EMBL" id="FZOK01000016">
    <property type="protein sequence ID" value="SNS69180.1"/>
    <property type="molecule type" value="Genomic_DNA"/>
</dbReference>
<feature type="compositionally biased region" description="Basic and acidic residues" evidence="2">
    <location>
        <begin position="831"/>
        <end position="845"/>
    </location>
</feature>
<gene>
    <name evidence="4" type="ORF">SAMN06295967_11666</name>
</gene>
<dbReference type="OrthoDB" id="654178at2"/>
<keyword evidence="5" id="KW-1185">Reference proteome</keyword>
<evidence type="ECO:0000313" key="4">
    <source>
        <dbReference type="EMBL" id="SNS69180.1"/>
    </source>
</evidence>
<dbReference type="Pfam" id="PF00691">
    <property type="entry name" value="OmpA"/>
    <property type="match status" value="1"/>
</dbReference>
<dbReference type="Proteomes" id="UP000198480">
    <property type="component" value="Unassembled WGS sequence"/>
</dbReference>
<feature type="region of interest" description="Disordered" evidence="2">
    <location>
        <begin position="822"/>
        <end position="845"/>
    </location>
</feature>
<dbReference type="AlphaFoldDB" id="A0A239GJ76"/>
<name>A0A239GJ76_9BACT</name>
<dbReference type="InterPro" id="IPR036737">
    <property type="entry name" value="OmpA-like_sf"/>
</dbReference>
<proteinExistence type="predicted"/>
<reference evidence="5" key="1">
    <citation type="submission" date="2017-06" db="EMBL/GenBank/DDBJ databases">
        <authorList>
            <person name="Varghese N."/>
            <person name="Submissions S."/>
        </authorList>
    </citation>
    <scope>NUCLEOTIDE SEQUENCE [LARGE SCALE GENOMIC DNA]</scope>
    <source>
        <strain evidence="5">5C</strain>
    </source>
</reference>
<feature type="region of interest" description="Disordered" evidence="2">
    <location>
        <begin position="491"/>
        <end position="533"/>
    </location>
</feature>
<dbReference type="SUPFAM" id="SSF103088">
    <property type="entry name" value="OmpA-like"/>
    <property type="match status" value="1"/>
</dbReference>
<evidence type="ECO:0000313" key="5">
    <source>
        <dbReference type="Proteomes" id="UP000198480"/>
    </source>
</evidence>
<accession>A0A239GJ76</accession>
<feature type="compositionally biased region" description="Basic and acidic residues" evidence="2">
    <location>
        <begin position="524"/>
        <end position="533"/>
    </location>
</feature>
<evidence type="ECO:0000256" key="2">
    <source>
        <dbReference type="SAM" id="MobiDB-lite"/>
    </source>
</evidence>
<dbReference type="PROSITE" id="PS51123">
    <property type="entry name" value="OMPA_2"/>
    <property type="match status" value="1"/>
</dbReference>
<protein>
    <submittedName>
        <fullName evidence="4">OmpA family protein</fullName>
    </submittedName>
</protein>
<dbReference type="CDD" id="cd07185">
    <property type="entry name" value="OmpA_C-like"/>
    <property type="match status" value="1"/>
</dbReference>
<organism evidence="4 5">
    <name type="scientific">Belliella buryatensis</name>
    <dbReference type="NCBI Taxonomy" id="1500549"/>
    <lineage>
        <taxon>Bacteria</taxon>
        <taxon>Pseudomonadati</taxon>
        <taxon>Bacteroidota</taxon>
        <taxon>Cytophagia</taxon>
        <taxon>Cytophagales</taxon>
        <taxon>Cyclobacteriaceae</taxon>
        <taxon>Belliella</taxon>
    </lineage>
</organism>
<sequence length="845" mass="96913">MKKLMISIGLSLITISTILAQQKDYEWRIGVSGGYSNYYGDLTPFRIRGISNWDAIQHLLYFNENYFDQYSWKISLERQLSPTIGLQFSYGQYQFAMSDRYVQRNGELLASNRFFDRALNFQNNTRDMGLAFVFKADNDRLLPAKSWIAPYASLGFGILDFTVKGDLLDDDGNRYNYTNPNVQPNGVYETELTPLRTELKEGYDQGVFYANLGLGVRFRLGSRIEIFAQSDFIHSFSDYLDDVSGQYRSDYDNDFQAYAAQPGTNMVDPNNPNRGRNNSLNDWVIYHGVGLKYNFGVKKSSFRAPKLSTNYPNYQVGNPNISMASAESSNKKQDSIKASPSGNTYNYFTNIQLIDQARLDSLSYKNQMLTWNQQVEERRRRIIEGKVREKSFVEIDQKFEEQDMLLKADTLLSSIERDSLIQFTEKRRQDLRYSLDSIQRREIELKTEIDSIQTLSKEYKFQPTRSVDFGLDSLWRNFTFNNPNAINTLQEERSSIDTVSVSSASKSATETPKVTNKETSSTSEEQKRLKAQEEKIQKLEQESKRLQAQRDSLSALPREFIYMGGERSRSIAPDLSDRNRTSTSINQTTIEERRVIETAEDYREKRNFWQRIGAFFGGAATARAIDSNTNSSGTTPTVSREVVSEPVRDFRDSLAAVDEDQLLRTQQVAKTLGFLLARITPELIISSGSAMIEKEQEIKTEEEALIEENTELIEVALKTDTVFIERAPEIEIQLLRFKEIIYFDINQRVPNEDELKKLANLVDFIKENDGYMLTLTGFADNTGNVNYNLRLAEERTKAVADALGELYGIPEDQIQMESGGQVIRGSQKSSNDQDRKVEVRIERRN</sequence>
<evidence type="ECO:0000256" key="1">
    <source>
        <dbReference type="PROSITE-ProRule" id="PRU00473"/>
    </source>
</evidence>
<dbReference type="RefSeq" id="WP_089242304.1">
    <property type="nucleotide sequence ID" value="NZ_FZOK01000016.1"/>
</dbReference>
<keyword evidence="1" id="KW-0472">Membrane</keyword>
<feature type="compositionally biased region" description="Low complexity" evidence="2">
    <location>
        <begin position="496"/>
        <end position="509"/>
    </location>
</feature>
<feature type="compositionally biased region" description="Polar residues" evidence="2">
    <location>
        <begin position="510"/>
        <end position="523"/>
    </location>
</feature>